<evidence type="ECO:0000256" key="2">
    <source>
        <dbReference type="PROSITE-ProRule" id="PRU00176"/>
    </source>
</evidence>
<dbReference type="InterPro" id="IPR012677">
    <property type="entry name" value="Nucleotide-bd_a/b_plait_sf"/>
</dbReference>
<dbReference type="Pfam" id="PF08312">
    <property type="entry name" value="cwf21"/>
    <property type="match status" value="1"/>
</dbReference>
<feature type="compositionally biased region" description="Basic residues" evidence="3">
    <location>
        <begin position="948"/>
        <end position="958"/>
    </location>
</feature>
<evidence type="ECO:0008006" key="9">
    <source>
        <dbReference type="Google" id="ProtNLM"/>
    </source>
</evidence>
<dbReference type="SMART" id="SM00648">
    <property type="entry name" value="SWAP"/>
    <property type="match status" value="1"/>
</dbReference>
<evidence type="ECO:0000256" key="1">
    <source>
        <dbReference type="ARBA" id="ARBA00022884"/>
    </source>
</evidence>
<dbReference type="CDD" id="cd21371">
    <property type="entry name" value="cwf21_RRC1-like"/>
    <property type="match status" value="1"/>
</dbReference>
<dbReference type="InterPro" id="IPR047491">
    <property type="entry name" value="RRC1-like_cwf21"/>
</dbReference>
<feature type="domain" description="RRM" evidence="4">
    <location>
        <begin position="42"/>
        <end position="123"/>
    </location>
</feature>
<dbReference type="PROSITE" id="PS50102">
    <property type="entry name" value="RRM"/>
    <property type="match status" value="1"/>
</dbReference>
<feature type="compositionally biased region" description="Low complexity" evidence="3">
    <location>
        <begin position="629"/>
        <end position="651"/>
    </location>
</feature>
<dbReference type="PANTHER" id="PTHR23140">
    <property type="entry name" value="RNA PROCESSING PROTEIN LD23810P"/>
    <property type="match status" value="1"/>
</dbReference>
<dbReference type="InterPro" id="IPR008942">
    <property type="entry name" value="ENTH_VHS"/>
</dbReference>
<dbReference type="Pfam" id="PF04818">
    <property type="entry name" value="CID"/>
    <property type="match status" value="1"/>
</dbReference>
<feature type="compositionally biased region" description="Basic and acidic residues" evidence="3">
    <location>
        <begin position="895"/>
        <end position="936"/>
    </location>
</feature>
<keyword evidence="8" id="KW-1185">Reference proteome</keyword>
<evidence type="ECO:0000313" key="7">
    <source>
        <dbReference type="EMBL" id="CAK0786795.1"/>
    </source>
</evidence>
<proteinExistence type="predicted"/>
<feature type="region of interest" description="Disordered" evidence="3">
    <location>
        <begin position="532"/>
        <end position="670"/>
    </location>
</feature>
<dbReference type="InterPro" id="IPR006569">
    <property type="entry name" value="CID_dom"/>
</dbReference>
<evidence type="ECO:0000259" key="4">
    <source>
        <dbReference type="PROSITE" id="PS50102"/>
    </source>
</evidence>
<feature type="compositionally biased region" description="Basic and acidic residues" evidence="3">
    <location>
        <begin position="545"/>
        <end position="555"/>
    </location>
</feature>
<dbReference type="InterPro" id="IPR035967">
    <property type="entry name" value="SWAP/Surp_sf"/>
</dbReference>
<dbReference type="SUPFAM" id="SSF109905">
    <property type="entry name" value="Surp module (SWAP domain)"/>
    <property type="match status" value="1"/>
</dbReference>
<feature type="compositionally biased region" description="Low complexity" evidence="3">
    <location>
        <begin position="535"/>
        <end position="544"/>
    </location>
</feature>
<dbReference type="Gene3D" id="6.10.140.420">
    <property type="match status" value="1"/>
</dbReference>
<dbReference type="PROSITE" id="PS51391">
    <property type="entry name" value="CID"/>
    <property type="match status" value="1"/>
</dbReference>
<protein>
    <recommendedName>
        <fullName evidence="9">U2 snRNP-associated SURP motif-containing protein</fullName>
    </recommendedName>
</protein>
<feature type="compositionally biased region" description="Basic and acidic residues" evidence="3">
    <location>
        <begin position="829"/>
        <end position="841"/>
    </location>
</feature>
<dbReference type="Proteomes" id="UP001314263">
    <property type="component" value="Unassembled WGS sequence"/>
</dbReference>
<dbReference type="InterPro" id="IPR000061">
    <property type="entry name" value="Surp"/>
</dbReference>
<feature type="region of interest" description="Disordered" evidence="3">
    <location>
        <begin position="148"/>
        <end position="168"/>
    </location>
</feature>
<feature type="domain" description="CID" evidence="6">
    <location>
        <begin position="293"/>
        <end position="438"/>
    </location>
</feature>
<sequence length="958" mass="107839">MLGRPFREQEAREERQRMRRDYGVTYEGDDLGSFDDGDPFTTNLYVGNLAPTVDEEMLKREFVRFGDIASVKIMWPRDDDQRRRGRNCGFVAFMTRAGADKAKAELNGILLHDLELKIGWGKSIVIPSAPLYTAASVGVSAAPLKPTRAAVPPPGTEAAPPWTDPHRDDKLEPVGPDIAIEFPKDARVRFIIDSLASYVVSDGCRFEMAAMSAQGSNPEFSFLFDLRSPAHAYYRWRLFSLSSGDSLKSWRIEPFIMVEGGPRWVPPTMIVADGSHQTAAQRGGEAKDKDKPLPDLQRDRFEDLLRALTVSRTDICNAMVFALDNAESATEVVEVLSDALSLPETPVPVKVARLLLVSDVLHNSTAPVRNASRYRSLLEAALPDIFESLQETYRSVDSRMAQESLRRYVLRVLRVWRSWFIFSDDFLNGLQATFLRGPVAGLGEEDASLAAELEALPDEELEMRCRRSGLSKRGGRAAQISRLQALRAYLSGDNVKAEAAAAVQASRKADQEELAANLAAQQAPSVFDVNKEEAQAQGPAAAPAPKEEPQVKEDTPGIVSRWSLVDYDEDDDRAEEEKDDGDIFDDGDDTAAPQKDPSPPPDPLADDSHPESISQPQVSSIWEREGEQARPAQPGQAGAQPGSGPSGGSAALNGTAEKHEEVDEPRRQRLRQVEVATMLFRDELEESGMEKEEMDAAVAEHRAQLLAEAEKELAAAKIAAAATAAKEDGKQEAGSSKRSRAKDKGAEGEKEADKERERDAKARSERKRDRSAEQDAADGRKDRRRADERREREPERDARSDRDDRSERAPRPERSSRQPERRRSRSRSHSRDRNRDREGERHRGRSRSRSRERAGNRGRSHSRERERRRSDSRDRDRRDRDRDSDRRGSARGRSRSRERDRGRYEYSSRDRSRSRERLSARDRTPEHAREERAQQKRKERSKSPQTQRKSKRESKRAK</sequence>
<dbReference type="Pfam" id="PF01805">
    <property type="entry name" value="Surp"/>
    <property type="match status" value="1"/>
</dbReference>
<comment type="caution">
    <text evidence="7">The sequence shown here is derived from an EMBL/GenBank/DDBJ whole genome shotgun (WGS) entry which is preliminary data.</text>
</comment>
<dbReference type="InterPro" id="IPR013170">
    <property type="entry name" value="mRNA_splic_Cwf21_dom"/>
</dbReference>
<evidence type="ECO:0000259" key="6">
    <source>
        <dbReference type="PROSITE" id="PS51391"/>
    </source>
</evidence>
<evidence type="ECO:0000259" key="5">
    <source>
        <dbReference type="PROSITE" id="PS50128"/>
    </source>
</evidence>
<dbReference type="SUPFAM" id="SSF48464">
    <property type="entry name" value="ENTH/VHS domain"/>
    <property type="match status" value="1"/>
</dbReference>
<dbReference type="GO" id="GO:0006396">
    <property type="term" value="P:RNA processing"/>
    <property type="evidence" value="ECO:0007669"/>
    <property type="project" value="InterPro"/>
</dbReference>
<accession>A0AAV1IKN8</accession>
<name>A0AAV1IKN8_9CHLO</name>
<dbReference type="Gene3D" id="1.25.40.90">
    <property type="match status" value="1"/>
</dbReference>
<dbReference type="SUPFAM" id="SSF54928">
    <property type="entry name" value="RNA-binding domain, RBD"/>
    <property type="match status" value="1"/>
</dbReference>
<dbReference type="InterPro" id="IPR035979">
    <property type="entry name" value="RBD_domain_sf"/>
</dbReference>
<feature type="compositionally biased region" description="Basic and acidic residues" evidence="3">
    <location>
        <begin position="656"/>
        <end position="667"/>
    </location>
</feature>
<dbReference type="InterPro" id="IPR051485">
    <property type="entry name" value="SR-CTD_assoc_factor"/>
</dbReference>
<reference evidence="7 8" key="1">
    <citation type="submission" date="2023-10" db="EMBL/GenBank/DDBJ databases">
        <authorList>
            <person name="Maclean D."/>
            <person name="Macfadyen A."/>
        </authorList>
    </citation>
    <scope>NUCLEOTIDE SEQUENCE [LARGE SCALE GENOMIC DNA]</scope>
</reference>
<dbReference type="InterPro" id="IPR000504">
    <property type="entry name" value="RRM_dom"/>
</dbReference>
<feature type="region of interest" description="Disordered" evidence="3">
    <location>
        <begin position="718"/>
        <end position="958"/>
    </location>
</feature>
<feature type="compositionally biased region" description="Acidic residues" evidence="3">
    <location>
        <begin position="566"/>
        <end position="589"/>
    </location>
</feature>
<gene>
    <name evidence="7" type="ORF">CVIRNUC_010009</name>
</gene>
<feature type="domain" description="SURP motif" evidence="5">
    <location>
        <begin position="191"/>
        <end position="234"/>
    </location>
</feature>
<feature type="compositionally biased region" description="Polar residues" evidence="3">
    <location>
        <begin position="611"/>
        <end position="620"/>
    </location>
</feature>
<dbReference type="Gene3D" id="3.30.70.330">
    <property type="match status" value="1"/>
</dbReference>
<dbReference type="GO" id="GO:0005634">
    <property type="term" value="C:nucleus"/>
    <property type="evidence" value="ECO:0007669"/>
    <property type="project" value="TreeGrafter"/>
</dbReference>
<feature type="compositionally biased region" description="Basic and acidic residues" evidence="3">
    <location>
        <begin position="742"/>
        <end position="821"/>
    </location>
</feature>
<organism evidence="7 8">
    <name type="scientific">Coccomyxa viridis</name>
    <dbReference type="NCBI Taxonomy" id="1274662"/>
    <lineage>
        <taxon>Eukaryota</taxon>
        <taxon>Viridiplantae</taxon>
        <taxon>Chlorophyta</taxon>
        <taxon>core chlorophytes</taxon>
        <taxon>Trebouxiophyceae</taxon>
        <taxon>Trebouxiophyceae incertae sedis</taxon>
        <taxon>Coccomyxaceae</taxon>
        <taxon>Coccomyxa</taxon>
    </lineage>
</organism>
<evidence type="ECO:0000313" key="8">
    <source>
        <dbReference type="Proteomes" id="UP001314263"/>
    </source>
</evidence>
<dbReference type="SMART" id="SM00360">
    <property type="entry name" value="RRM"/>
    <property type="match status" value="1"/>
</dbReference>
<dbReference type="PANTHER" id="PTHR23140:SF0">
    <property type="entry name" value="U2 SNRNP-ASSOCIATED SURP MOTIF-CONTAINING PROTEIN"/>
    <property type="match status" value="1"/>
</dbReference>
<dbReference type="PROSITE" id="PS50128">
    <property type="entry name" value="SURP"/>
    <property type="match status" value="1"/>
</dbReference>
<dbReference type="EMBL" id="CAUYUE010000015">
    <property type="protein sequence ID" value="CAK0786795.1"/>
    <property type="molecule type" value="Genomic_DNA"/>
</dbReference>
<dbReference type="SMART" id="SM00582">
    <property type="entry name" value="RPR"/>
    <property type="match status" value="1"/>
</dbReference>
<dbReference type="AlphaFoldDB" id="A0AAV1IKN8"/>
<evidence type="ECO:0000256" key="3">
    <source>
        <dbReference type="SAM" id="MobiDB-lite"/>
    </source>
</evidence>
<dbReference type="GO" id="GO:0003723">
    <property type="term" value="F:RNA binding"/>
    <property type="evidence" value="ECO:0007669"/>
    <property type="project" value="UniProtKB-UniRule"/>
</dbReference>
<dbReference type="Pfam" id="PF00076">
    <property type="entry name" value="RRM_1"/>
    <property type="match status" value="1"/>
</dbReference>
<keyword evidence="1 2" id="KW-0694">RNA-binding</keyword>
<feature type="compositionally biased region" description="Basic and acidic residues" evidence="3">
    <location>
        <begin position="849"/>
        <end position="888"/>
    </location>
</feature>
<dbReference type="SMART" id="SM01115">
    <property type="entry name" value="cwf21"/>
    <property type="match status" value="1"/>
</dbReference>
<dbReference type="Gene3D" id="1.10.10.790">
    <property type="entry name" value="Surp module"/>
    <property type="match status" value="1"/>
</dbReference>